<dbReference type="InterPro" id="IPR014001">
    <property type="entry name" value="Helicase_ATP-bd"/>
</dbReference>
<evidence type="ECO:0000313" key="6">
    <source>
        <dbReference type="EMBL" id="CEG47913.1"/>
    </source>
</evidence>
<evidence type="ECO:0000256" key="1">
    <source>
        <dbReference type="ARBA" id="ARBA00004123"/>
    </source>
</evidence>
<dbReference type="Pfam" id="PF00176">
    <property type="entry name" value="SNF2-rel_dom"/>
    <property type="match status" value="1"/>
</dbReference>
<dbReference type="SMART" id="SM00487">
    <property type="entry name" value="DEXDc"/>
    <property type="match status" value="1"/>
</dbReference>
<dbReference type="CDD" id="cd18793">
    <property type="entry name" value="SF2_C_SNF"/>
    <property type="match status" value="1"/>
</dbReference>
<dbReference type="Gene3D" id="3.40.50.300">
    <property type="entry name" value="P-loop containing nucleotide triphosphate hydrolases"/>
    <property type="match status" value="1"/>
</dbReference>
<dbReference type="InterPro" id="IPR049730">
    <property type="entry name" value="SNF2/RAD54-like_C"/>
</dbReference>
<comment type="subcellular location">
    <subcellularLocation>
        <location evidence="1">Nucleus</location>
    </subcellularLocation>
</comment>
<dbReference type="PANTHER" id="PTHR45629:SF7">
    <property type="entry name" value="DNA EXCISION REPAIR PROTEIN ERCC-6-RELATED"/>
    <property type="match status" value="1"/>
</dbReference>
<dbReference type="FunFam" id="3.40.50.10810:FF:000019">
    <property type="entry name" value="DNA excision repair protein ERCC-6-like 2 isoform X1"/>
    <property type="match status" value="1"/>
</dbReference>
<organism evidence="6 7">
    <name type="scientific">Plasmopara halstedii</name>
    <name type="common">Downy mildew of sunflower</name>
    <dbReference type="NCBI Taxonomy" id="4781"/>
    <lineage>
        <taxon>Eukaryota</taxon>
        <taxon>Sar</taxon>
        <taxon>Stramenopiles</taxon>
        <taxon>Oomycota</taxon>
        <taxon>Peronosporomycetes</taxon>
        <taxon>Peronosporales</taxon>
        <taxon>Peronosporaceae</taxon>
        <taxon>Plasmopara</taxon>
    </lineage>
</organism>
<dbReference type="InterPro" id="IPR038718">
    <property type="entry name" value="SNF2-like_sf"/>
</dbReference>
<dbReference type="Gene3D" id="3.40.50.10810">
    <property type="entry name" value="Tandem AAA-ATPase domain"/>
    <property type="match status" value="1"/>
</dbReference>
<name>A0A0P1B1F0_PLAHL</name>
<protein>
    <submittedName>
        <fullName evidence="6">Dna repair and recombination protein rad26</fullName>
    </submittedName>
</protein>
<feature type="domain" description="Helicase ATP-binding" evidence="4">
    <location>
        <begin position="366"/>
        <end position="566"/>
    </location>
</feature>
<dbReference type="STRING" id="4781.A0A0P1B1F0"/>
<sequence length="1111" mass="124695">MELMSSSEDEGDSSTSLSANQISLQLSSSQDSLNEELFTPPSRIYVNDRPTLMSHKPVVSARQLMGLESKSENNDKREIHGIAANSHVTTKTVSQSGEKKNLTTGERIALKYGLTAASQIPSQNNVRDPRMIDSSSSLALSRYDTVDDSVTEREDITTGTEKRSFWDAQTSGLDTKDHLSSQLTYVSPFSDPNAFVNTKWRRQMQQQPILSQEEMKHARDTFYNDLSSGVQDVGARPRHLIGSAIPALDDAEEWISDAKESGLEDNEVANRLIIGKSKIRNINNSGQNKQEVRQSRKRLKIEQSGFVDGKEGFTGERWPQLDPPKIQAGPLVLSSSEHHGSRTFEVCASLNSYLLDYQRQGVEFLFKAYNCNTGAILGDDMGLGKTIQIIAFLSAIMGKQGDYRDKETWQKILLQRRKRFSDSGAVGHPEDSGFCFSDEISPIFIVMPASLLQNWEQELHTWMSCTTVILRGKPIDRDAIIDQIARGEFEIVICSYDILKTHSSRLNKISWEVVILDEMHCLKNPESKLTKAVKGIRCRKKLGLTGTLMQNNEKELHCLVDTIAPGAIGTWAEFSLYYGQDIKYGRKKSAAPEAVKRSRQKEIELRRKLSPYYLRREKGINPTFQVVKKCDQVVFCDLTQMQMAAYQRVLAMPEFQLLQRGDERCDCNRDSMEKRKSCCYKTPADLGERPGLLYERFHEQGPCKNCPNCMGLPCVAMLLKLSNHLELLKVNPHDGPEVQHYQEEFAKTAFGSDLEEVGGVNQVSNFKEMCSISTKTCGKMIVLEKLLAVWKKRREKTLIFSRSTRMLDIIQLFLITKATRYSRLDGNTKVEERLKMVNEFNSDDSHTAVFLISTRAGGVGLNLQSATNVVIFDPSWNPAHDCQAQDRAYRIGQTKDVQVYRLITLGTIEEMIYVRQIYKQQLSDSTLKGFNAPRYFEGVQGNPQQQGELFGIANLICWKPGGVLKGIQDAYQHGRDGLITQQNGVQYNTSSIKKTVNKSAAKTRSHVVDDDEGEMIEVAAELVSDIVALNSPPVSYLVEEKTKCSDGSEDDKIALNGATTFRHEEIVGEHNDEEGALSQHDTAKMNNGSELEAEAENCCATHNAFDASDQQ</sequence>
<keyword evidence="2" id="KW-0378">Hydrolase</keyword>
<dbReference type="PROSITE" id="PS51192">
    <property type="entry name" value="HELICASE_ATP_BIND_1"/>
    <property type="match status" value="1"/>
</dbReference>
<dbReference type="GO" id="GO:0005524">
    <property type="term" value="F:ATP binding"/>
    <property type="evidence" value="ECO:0007669"/>
    <property type="project" value="InterPro"/>
</dbReference>
<dbReference type="GO" id="GO:0005634">
    <property type="term" value="C:nucleus"/>
    <property type="evidence" value="ECO:0007669"/>
    <property type="project" value="UniProtKB-SubCell"/>
</dbReference>
<dbReference type="GO" id="GO:0016787">
    <property type="term" value="F:hydrolase activity"/>
    <property type="evidence" value="ECO:0007669"/>
    <property type="project" value="UniProtKB-KW"/>
</dbReference>
<dbReference type="AlphaFoldDB" id="A0A0P1B1F0"/>
<feature type="domain" description="Helicase C-terminal" evidence="5">
    <location>
        <begin position="782"/>
        <end position="940"/>
    </location>
</feature>
<evidence type="ECO:0000259" key="4">
    <source>
        <dbReference type="PROSITE" id="PS51192"/>
    </source>
</evidence>
<dbReference type="InterPro" id="IPR000330">
    <property type="entry name" value="SNF2_N"/>
</dbReference>
<keyword evidence="7" id="KW-1185">Reference proteome</keyword>
<evidence type="ECO:0000256" key="3">
    <source>
        <dbReference type="ARBA" id="ARBA00023242"/>
    </source>
</evidence>
<dbReference type="Proteomes" id="UP000054928">
    <property type="component" value="Unassembled WGS sequence"/>
</dbReference>
<dbReference type="InterPro" id="IPR027417">
    <property type="entry name" value="P-loop_NTPase"/>
</dbReference>
<reference evidence="7" key="1">
    <citation type="submission" date="2014-09" db="EMBL/GenBank/DDBJ databases">
        <authorList>
            <person name="Sharma Rahul"/>
            <person name="Thines Marco"/>
        </authorList>
    </citation>
    <scope>NUCLEOTIDE SEQUENCE [LARGE SCALE GENOMIC DNA]</scope>
</reference>
<dbReference type="RefSeq" id="XP_024584282.1">
    <property type="nucleotide sequence ID" value="XM_024718932.1"/>
</dbReference>
<dbReference type="PANTHER" id="PTHR45629">
    <property type="entry name" value="SNF2/RAD54 FAMILY MEMBER"/>
    <property type="match status" value="1"/>
</dbReference>
<dbReference type="GeneID" id="36400292"/>
<evidence type="ECO:0000313" key="7">
    <source>
        <dbReference type="Proteomes" id="UP000054928"/>
    </source>
</evidence>
<dbReference type="Pfam" id="PF00271">
    <property type="entry name" value="Helicase_C"/>
    <property type="match status" value="1"/>
</dbReference>
<dbReference type="SUPFAM" id="SSF52540">
    <property type="entry name" value="P-loop containing nucleoside triphosphate hydrolases"/>
    <property type="match status" value="2"/>
</dbReference>
<proteinExistence type="predicted"/>
<evidence type="ECO:0000259" key="5">
    <source>
        <dbReference type="PROSITE" id="PS51194"/>
    </source>
</evidence>
<keyword evidence="3" id="KW-0539">Nucleus</keyword>
<dbReference type="SMART" id="SM00490">
    <property type="entry name" value="HELICc"/>
    <property type="match status" value="1"/>
</dbReference>
<dbReference type="InterPro" id="IPR001650">
    <property type="entry name" value="Helicase_C-like"/>
</dbReference>
<evidence type="ECO:0000256" key="2">
    <source>
        <dbReference type="ARBA" id="ARBA00022801"/>
    </source>
</evidence>
<dbReference type="OMA" id="ELHTWMS"/>
<dbReference type="OrthoDB" id="448448at2759"/>
<dbReference type="InterPro" id="IPR050496">
    <property type="entry name" value="SNF2_RAD54_helicase_repair"/>
</dbReference>
<dbReference type="EMBL" id="CCYD01002864">
    <property type="protein sequence ID" value="CEG47913.1"/>
    <property type="molecule type" value="Genomic_DNA"/>
</dbReference>
<accession>A0A0P1B1F0</accession>
<dbReference type="PROSITE" id="PS51194">
    <property type="entry name" value="HELICASE_CTER"/>
    <property type="match status" value="1"/>
</dbReference>